<accession>A0A373FMM2</accession>
<dbReference type="PANTHER" id="PTHR34309:SF10">
    <property type="entry name" value="SLR1406 PROTEIN"/>
    <property type="match status" value="1"/>
</dbReference>
<comment type="caution">
    <text evidence="2">The sequence shown here is derived from an EMBL/GenBank/DDBJ whole genome shotgun (WGS) entry which is preliminary data.</text>
</comment>
<proteinExistence type="predicted"/>
<dbReference type="Gene3D" id="3.30.450.150">
    <property type="entry name" value="Haem-degrading domain"/>
    <property type="match status" value="1"/>
</dbReference>
<sequence length="165" mass="16192">MNHRLLKTALITLGLSTAASAAVAGTTSARSIASVTAVQLAQQTVAACSADGYNVSASVVDRAGVLLAMVRADGAGTHTAEASRAKAFTSASSRNPTSGIAKAIQSNPDAAGMAQIPGFLVLAGGVPVKIGNETIGAIGVAGAPGGHLDEACAQKALTALKDQLQ</sequence>
<dbReference type="EMBL" id="QURR01000009">
    <property type="protein sequence ID" value="RGE45420.1"/>
    <property type="molecule type" value="Genomic_DNA"/>
</dbReference>
<dbReference type="Pfam" id="PF03928">
    <property type="entry name" value="HbpS-like"/>
    <property type="match status" value="1"/>
</dbReference>
<gene>
    <name evidence="2" type="ORF">DZC30_09185</name>
</gene>
<dbReference type="InterPro" id="IPR038084">
    <property type="entry name" value="PduO/GlcC-like_sf"/>
</dbReference>
<dbReference type="SUPFAM" id="SSF143744">
    <property type="entry name" value="GlcG-like"/>
    <property type="match status" value="1"/>
</dbReference>
<dbReference type="InterPro" id="IPR052517">
    <property type="entry name" value="GlcG_carb_metab_protein"/>
</dbReference>
<evidence type="ECO:0000313" key="3">
    <source>
        <dbReference type="Proteomes" id="UP000261948"/>
    </source>
</evidence>
<evidence type="ECO:0000256" key="1">
    <source>
        <dbReference type="SAM" id="SignalP"/>
    </source>
</evidence>
<name>A0A373FMM2_COMTE</name>
<evidence type="ECO:0000313" key="2">
    <source>
        <dbReference type="EMBL" id="RGE45420.1"/>
    </source>
</evidence>
<organism evidence="2 3">
    <name type="scientific">Comamonas testosteroni</name>
    <name type="common">Pseudomonas testosteroni</name>
    <dbReference type="NCBI Taxonomy" id="285"/>
    <lineage>
        <taxon>Bacteria</taxon>
        <taxon>Pseudomonadati</taxon>
        <taxon>Pseudomonadota</taxon>
        <taxon>Betaproteobacteria</taxon>
        <taxon>Burkholderiales</taxon>
        <taxon>Comamonadaceae</taxon>
        <taxon>Comamonas</taxon>
    </lineage>
</organism>
<dbReference type="AlphaFoldDB" id="A0A373FMM2"/>
<feature type="signal peptide" evidence="1">
    <location>
        <begin position="1"/>
        <end position="21"/>
    </location>
</feature>
<dbReference type="Proteomes" id="UP000261948">
    <property type="component" value="Unassembled WGS sequence"/>
</dbReference>
<dbReference type="InterPro" id="IPR005624">
    <property type="entry name" value="PduO/GlcC-like"/>
</dbReference>
<dbReference type="OrthoDB" id="70242at2"/>
<keyword evidence="1" id="KW-0732">Signal</keyword>
<dbReference type="PANTHER" id="PTHR34309">
    <property type="entry name" value="SLR1406 PROTEIN"/>
    <property type="match status" value="1"/>
</dbReference>
<keyword evidence="3" id="KW-1185">Reference proteome</keyword>
<feature type="chain" id="PRO_5016648918" evidence="1">
    <location>
        <begin position="22"/>
        <end position="165"/>
    </location>
</feature>
<reference evidence="2 3" key="1">
    <citation type="submission" date="2018-08" db="EMBL/GenBank/DDBJ databases">
        <title>Comamonas testosteroni strain SWCO2.</title>
        <authorList>
            <person name="Jiang N."/>
            <person name="Zhang X.Z."/>
        </authorList>
    </citation>
    <scope>NUCLEOTIDE SEQUENCE [LARGE SCALE GENOMIC DNA]</scope>
    <source>
        <strain evidence="2 3">SWCO2</strain>
    </source>
</reference>
<protein>
    <submittedName>
        <fullName evidence="2">Heme-binding protein</fullName>
    </submittedName>
</protein>